<evidence type="ECO:0008006" key="6">
    <source>
        <dbReference type="Google" id="ProtNLM"/>
    </source>
</evidence>
<protein>
    <recommendedName>
        <fullName evidence="6">Derlin</fullName>
    </recommendedName>
</protein>
<evidence type="ECO:0000256" key="2">
    <source>
        <dbReference type="SAM" id="Phobius"/>
    </source>
</evidence>
<keyword evidence="5" id="KW-1185">Reference proteome</keyword>
<comment type="caution">
    <text evidence="4">The sequence shown here is derived from an EMBL/GenBank/DDBJ whole genome shotgun (WGS) entry which is preliminary data.</text>
</comment>
<keyword evidence="2" id="KW-0472">Membrane</keyword>
<feature type="transmembrane region" description="Helical" evidence="2">
    <location>
        <begin position="147"/>
        <end position="166"/>
    </location>
</feature>
<dbReference type="PANTHER" id="PTHR36774">
    <property type="entry name" value="INSULIN-INDUCED PROTEIN"/>
    <property type="match status" value="1"/>
</dbReference>
<proteinExistence type="predicted"/>
<keyword evidence="2" id="KW-0812">Transmembrane</keyword>
<feature type="chain" id="PRO_5035208526" description="Derlin" evidence="3">
    <location>
        <begin position="17"/>
        <end position="268"/>
    </location>
</feature>
<evidence type="ECO:0000256" key="1">
    <source>
        <dbReference type="SAM" id="MobiDB-lite"/>
    </source>
</evidence>
<dbReference type="OrthoDB" id="205546at2759"/>
<gene>
    <name evidence="4" type="ORF">PECAL_1P10460</name>
</gene>
<reference evidence="4" key="1">
    <citation type="submission" date="2021-11" db="EMBL/GenBank/DDBJ databases">
        <authorList>
            <consortium name="Genoscope - CEA"/>
            <person name="William W."/>
        </authorList>
    </citation>
    <scope>NUCLEOTIDE SEQUENCE</scope>
</reference>
<feature type="region of interest" description="Disordered" evidence="1">
    <location>
        <begin position="23"/>
        <end position="47"/>
    </location>
</feature>
<evidence type="ECO:0000256" key="3">
    <source>
        <dbReference type="SAM" id="SignalP"/>
    </source>
</evidence>
<feature type="transmembrane region" description="Helical" evidence="2">
    <location>
        <begin position="105"/>
        <end position="126"/>
    </location>
</feature>
<evidence type="ECO:0000313" key="4">
    <source>
        <dbReference type="EMBL" id="CAH0364671.1"/>
    </source>
</evidence>
<evidence type="ECO:0000313" key="5">
    <source>
        <dbReference type="Proteomes" id="UP000789595"/>
    </source>
</evidence>
<feature type="signal peptide" evidence="3">
    <location>
        <begin position="1"/>
        <end position="16"/>
    </location>
</feature>
<sequence length="268" mass="27588">MRPILLVVCALHASHALQAPRPQCTTSLQTPRPHRVTSLRASPPAETEEAPTAQWLASLALAGAALGPVCDNFHSAAGVLGYTKYQIALGPAPDWWGGGHLFQTAYWVPPLFALAALIIGGIDAVVSSQRPPPENLAAPSGRRVAGAVAAFVALYAFSALLATGLAPPTEALVLWPLALLLWKTNDPTLASFVAGAATAVGGPAIEVALLGGGGLFAEPFGHLYAYGRPDVLGVESWILPVYFAGGPAVALVSRWLRGRRGGGGDGNG</sequence>
<accession>A0A8J2S7I6</accession>
<dbReference type="EMBL" id="CAKKNE010000001">
    <property type="protein sequence ID" value="CAH0364671.1"/>
    <property type="molecule type" value="Genomic_DNA"/>
</dbReference>
<keyword evidence="2" id="KW-1133">Transmembrane helix</keyword>
<dbReference type="Proteomes" id="UP000789595">
    <property type="component" value="Unassembled WGS sequence"/>
</dbReference>
<organism evidence="4 5">
    <name type="scientific">Pelagomonas calceolata</name>
    <dbReference type="NCBI Taxonomy" id="35677"/>
    <lineage>
        <taxon>Eukaryota</taxon>
        <taxon>Sar</taxon>
        <taxon>Stramenopiles</taxon>
        <taxon>Ochrophyta</taxon>
        <taxon>Pelagophyceae</taxon>
        <taxon>Pelagomonadales</taxon>
        <taxon>Pelagomonadaceae</taxon>
        <taxon>Pelagomonas</taxon>
    </lineage>
</organism>
<dbReference type="AlphaFoldDB" id="A0A8J2S7I6"/>
<feature type="transmembrane region" description="Helical" evidence="2">
    <location>
        <begin position="237"/>
        <end position="256"/>
    </location>
</feature>
<name>A0A8J2S7I6_9STRA</name>
<keyword evidence="3" id="KW-0732">Signal</keyword>
<dbReference type="PANTHER" id="PTHR36774:SF1">
    <property type="entry name" value="INSULIN-INDUCED PROTEIN"/>
    <property type="match status" value="1"/>
</dbReference>